<accession>A0A1V8M687</accession>
<proteinExistence type="predicted"/>
<protein>
    <submittedName>
        <fullName evidence="3">Transposase</fullName>
    </submittedName>
</protein>
<evidence type="ECO:0000313" key="3">
    <source>
        <dbReference type="EMBL" id="OQK17052.1"/>
    </source>
</evidence>
<gene>
    <name evidence="3" type="ORF">AU255_03905</name>
    <name evidence="4" type="ORF">AU255_07520</name>
    <name evidence="2" type="ORF">AU255_14535</name>
    <name evidence="1" type="ORF">AU255_18030</name>
</gene>
<dbReference type="OrthoDB" id="4956084at2"/>
<dbReference type="EMBL" id="LPUF01000001">
    <property type="protein sequence ID" value="OQK17052.1"/>
    <property type="molecule type" value="Genomic_DNA"/>
</dbReference>
<dbReference type="EMBL" id="LPUF01000002">
    <property type="protein sequence ID" value="OQK16303.1"/>
    <property type="molecule type" value="Genomic_DNA"/>
</dbReference>
<evidence type="ECO:0000313" key="1">
    <source>
        <dbReference type="EMBL" id="OQK15370.1"/>
    </source>
</evidence>
<evidence type="ECO:0000313" key="5">
    <source>
        <dbReference type="Proteomes" id="UP000191980"/>
    </source>
</evidence>
<dbReference type="Proteomes" id="UP000191980">
    <property type="component" value="Unassembled WGS sequence"/>
</dbReference>
<dbReference type="InterPro" id="IPR008878">
    <property type="entry name" value="Transposase_IS66_Orf2"/>
</dbReference>
<name>A0A1V8M687_9GAMM</name>
<dbReference type="PANTHER" id="PTHR36455:SF1">
    <property type="entry name" value="BLR8292 PROTEIN"/>
    <property type="match status" value="1"/>
</dbReference>
<reference evidence="3 5" key="1">
    <citation type="submission" date="2015-12" db="EMBL/GenBank/DDBJ databases">
        <authorList>
            <person name="Shamseldin A."/>
            <person name="Moawad H."/>
            <person name="Abd El-Rahim W.M."/>
            <person name="Sadowsky M.J."/>
        </authorList>
    </citation>
    <scope>NUCLEOTIDE SEQUENCE [LARGE SCALE GENOMIC DNA]</scope>
    <source>
        <strain evidence="3 5">WF1</strain>
    </source>
</reference>
<evidence type="ECO:0000313" key="4">
    <source>
        <dbReference type="EMBL" id="OQK17705.1"/>
    </source>
</evidence>
<comment type="caution">
    <text evidence="3">The sequence shown here is derived from an EMBL/GenBank/DDBJ whole genome shotgun (WGS) entry which is preliminary data.</text>
</comment>
<dbReference type="NCBIfam" id="NF033819">
    <property type="entry name" value="IS66_TnpB"/>
    <property type="match status" value="1"/>
</dbReference>
<dbReference type="RefSeq" id="WP_080521668.1">
    <property type="nucleotide sequence ID" value="NZ_LPUF01000001.1"/>
</dbReference>
<keyword evidence="5" id="KW-1185">Reference proteome</keyword>
<evidence type="ECO:0000313" key="2">
    <source>
        <dbReference type="EMBL" id="OQK16303.1"/>
    </source>
</evidence>
<dbReference type="PANTHER" id="PTHR36455">
    <property type="match status" value="1"/>
</dbReference>
<dbReference type="EMBL" id="LPUF01000001">
    <property type="protein sequence ID" value="OQK17705.1"/>
    <property type="molecule type" value="Genomic_DNA"/>
</dbReference>
<sequence>MINGLAVNQVYLATGVTDMRKSINGLSLIVSEQLGHDPFTGSVFVFCNRSRDKLKLLYWECNGFWLYYRRLDKGTFQWPSELNEQAVSLTSRELHWLLDGLSYHQVQAHTAVSGLKNN</sequence>
<dbReference type="STRING" id="1420851.AU255_03905"/>
<dbReference type="EMBL" id="LPUF01000004">
    <property type="protein sequence ID" value="OQK15370.1"/>
    <property type="molecule type" value="Genomic_DNA"/>
</dbReference>
<dbReference type="Pfam" id="PF05717">
    <property type="entry name" value="TnpB_IS66"/>
    <property type="match status" value="1"/>
</dbReference>
<dbReference type="AlphaFoldDB" id="A0A1V8M687"/>
<organism evidence="3 5">
    <name type="scientific">Methyloprofundus sedimenti</name>
    <dbReference type="NCBI Taxonomy" id="1420851"/>
    <lineage>
        <taxon>Bacteria</taxon>
        <taxon>Pseudomonadati</taxon>
        <taxon>Pseudomonadota</taxon>
        <taxon>Gammaproteobacteria</taxon>
        <taxon>Methylococcales</taxon>
        <taxon>Methylococcaceae</taxon>
        <taxon>Methyloprofundus</taxon>
    </lineage>
</organism>